<dbReference type="CDD" id="cd06109">
    <property type="entry name" value="BsCS-I_like"/>
    <property type="match status" value="1"/>
</dbReference>
<keyword evidence="9" id="KW-1185">Reference proteome</keyword>
<dbReference type="Pfam" id="PF00285">
    <property type="entry name" value="Citrate_synt"/>
    <property type="match status" value="1"/>
</dbReference>
<dbReference type="Gene3D" id="1.10.230.10">
    <property type="entry name" value="Cytochrome P450-Terp, domain 2"/>
    <property type="match status" value="1"/>
</dbReference>
<dbReference type="PANTHER" id="PTHR11739">
    <property type="entry name" value="CITRATE SYNTHASE"/>
    <property type="match status" value="1"/>
</dbReference>
<dbReference type="RefSeq" id="WP_092037295.1">
    <property type="nucleotide sequence ID" value="NZ_FOOK01000009.1"/>
</dbReference>
<evidence type="ECO:0000256" key="1">
    <source>
        <dbReference type="ARBA" id="ARBA00005163"/>
    </source>
</evidence>
<organism evidence="8 9">
    <name type="scientific">Planifilum fulgidum</name>
    <dbReference type="NCBI Taxonomy" id="201973"/>
    <lineage>
        <taxon>Bacteria</taxon>
        <taxon>Bacillati</taxon>
        <taxon>Bacillota</taxon>
        <taxon>Bacilli</taxon>
        <taxon>Bacillales</taxon>
        <taxon>Thermoactinomycetaceae</taxon>
        <taxon>Planifilum</taxon>
    </lineage>
</organism>
<name>A0A1I2MRV2_9BACL</name>
<dbReference type="PIRSF" id="PIRSF001369">
    <property type="entry name" value="Citrate_synth"/>
    <property type="match status" value="1"/>
</dbReference>
<dbReference type="Gene3D" id="1.10.580.10">
    <property type="entry name" value="Citrate Synthase, domain 1"/>
    <property type="match status" value="1"/>
</dbReference>
<protein>
    <recommendedName>
        <fullName evidence="5">Citrate synthase</fullName>
    </recommendedName>
</protein>
<keyword evidence="3 5" id="KW-0808">Transferase</keyword>
<dbReference type="InterPro" id="IPR036969">
    <property type="entry name" value="Citrate_synthase_sf"/>
</dbReference>
<evidence type="ECO:0000256" key="2">
    <source>
        <dbReference type="ARBA" id="ARBA00010566"/>
    </source>
</evidence>
<evidence type="ECO:0000256" key="5">
    <source>
        <dbReference type="PIRNR" id="PIRNR001369"/>
    </source>
</evidence>
<feature type="active site" evidence="6">
    <location>
        <position position="308"/>
    </location>
</feature>
<comment type="catalytic activity">
    <reaction evidence="4">
        <text>oxaloacetate + acetyl-CoA + H2O = citrate + CoA + H(+)</text>
        <dbReference type="Rhea" id="RHEA:16845"/>
        <dbReference type="ChEBI" id="CHEBI:15377"/>
        <dbReference type="ChEBI" id="CHEBI:15378"/>
        <dbReference type="ChEBI" id="CHEBI:16452"/>
        <dbReference type="ChEBI" id="CHEBI:16947"/>
        <dbReference type="ChEBI" id="CHEBI:57287"/>
        <dbReference type="ChEBI" id="CHEBI:57288"/>
        <dbReference type="EC" id="2.3.3.16"/>
    </reaction>
</comment>
<evidence type="ECO:0000313" key="9">
    <source>
        <dbReference type="Proteomes" id="UP000198661"/>
    </source>
</evidence>
<dbReference type="PROSITE" id="PS00480">
    <property type="entry name" value="CITRATE_SYNTHASE"/>
    <property type="match status" value="1"/>
</dbReference>
<dbReference type="InterPro" id="IPR002020">
    <property type="entry name" value="Citrate_synthase"/>
</dbReference>
<evidence type="ECO:0000256" key="6">
    <source>
        <dbReference type="PIRSR" id="PIRSR001369-1"/>
    </source>
</evidence>
<comment type="similarity">
    <text evidence="2 5 7">Belongs to the citrate synthase family.</text>
</comment>
<dbReference type="PRINTS" id="PR00143">
    <property type="entry name" value="CITRTSNTHASE"/>
</dbReference>
<dbReference type="PANTHER" id="PTHR11739:SF4">
    <property type="entry name" value="CITRATE SYNTHASE, PEROXISOMAL"/>
    <property type="match status" value="1"/>
</dbReference>
<evidence type="ECO:0000256" key="3">
    <source>
        <dbReference type="ARBA" id="ARBA00022679"/>
    </source>
</evidence>
<evidence type="ECO:0000256" key="4">
    <source>
        <dbReference type="ARBA" id="ARBA00049288"/>
    </source>
</evidence>
<accession>A0A1I2MRV2</accession>
<gene>
    <name evidence="8" type="ORF">SAMN04488025_10946</name>
</gene>
<feature type="active site" evidence="6">
    <location>
        <position position="253"/>
    </location>
</feature>
<dbReference type="InterPro" id="IPR016143">
    <property type="entry name" value="Citrate_synth-like_sm_a-sub"/>
</dbReference>
<evidence type="ECO:0000313" key="8">
    <source>
        <dbReference type="EMBL" id="SFF93429.1"/>
    </source>
</evidence>
<dbReference type="GO" id="GO:0005829">
    <property type="term" value="C:cytosol"/>
    <property type="evidence" value="ECO:0007669"/>
    <property type="project" value="TreeGrafter"/>
</dbReference>
<comment type="pathway">
    <text evidence="1">Carbohydrate metabolism; tricarboxylic acid cycle.</text>
</comment>
<dbReference type="GO" id="GO:0005975">
    <property type="term" value="P:carbohydrate metabolic process"/>
    <property type="evidence" value="ECO:0007669"/>
    <property type="project" value="TreeGrafter"/>
</dbReference>
<dbReference type="SUPFAM" id="SSF48256">
    <property type="entry name" value="Citrate synthase"/>
    <property type="match status" value="1"/>
</dbReference>
<dbReference type="GO" id="GO:0036440">
    <property type="term" value="F:citrate synthase activity"/>
    <property type="evidence" value="ECO:0007669"/>
    <property type="project" value="UniProtKB-EC"/>
</dbReference>
<dbReference type="Proteomes" id="UP000198661">
    <property type="component" value="Unassembled WGS sequence"/>
</dbReference>
<dbReference type="InterPro" id="IPR024176">
    <property type="entry name" value="Citrate_synthase_bac-typ"/>
</dbReference>
<dbReference type="EMBL" id="FOOK01000009">
    <property type="protein sequence ID" value="SFF93429.1"/>
    <property type="molecule type" value="Genomic_DNA"/>
</dbReference>
<reference evidence="8 9" key="1">
    <citation type="submission" date="2016-10" db="EMBL/GenBank/DDBJ databases">
        <authorList>
            <person name="de Groot N.N."/>
        </authorList>
    </citation>
    <scope>NUCLEOTIDE SEQUENCE [LARGE SCALE GENOMIC DNA]</scope>
    <source>
        <strain evidence="8 9">DSM 44945</strain>
    </source>
</reference>
<dbReference type="NCBIfam" id="NF009005">
    <property type="entry name" value="PRK12350.1"/>
    <property type="match status" value="1"/>
</dbReference>
<dbReference type="InterPro" id="IPR016142">
    <property type="entry name" value="Citrate_synth-like_lrg_a-sub"/>
</dbReference>
<dbReference type="GO" id="GO:0006099">
    <property type="term" value="P:tricarboxylic acid cycle"/>
    <property type="evidence" value="ECO:0007669"/>
    <property type="project" value="UniProtKB-UniPathway"/>
</dbReference>
<dbReference type="AlphaFoldDB" id="A0A1I2MRV2"/>
<dbReference type="STRING" id="201973.SAMN04488025_10946"/>
<dbReference type="UniPathway" id="UPA00223"/>
<sequence length="363" mass="40119">MDMKPGLEGVAAAETKISLVDGERGRLIYRGHRAEDLARTRSPEEVAFLLWNGTLPDPDEREAVRRQWAGARVLPGYLKGLIAAIPREVQMTDVLRTAVSAMGDASFEGPPTPEQAIRIAALLPSIIAFRRHHLAGTEPPAPRPDLSHVAHYLYLLRGEVPSPAHVRALEAYFVLTAEHGMNASTFAARVVTSTRSDLISAVVAAIGALKGPLHGGAPAGVESMLDEIGTEERIKPWIRERLERNERLMGFGHRIYRTEDPRAAALREIAVRLAAGEPWLSLAVRVEEEALRLLEEYKPGRRIRTNVEYYAAALFRAVGLPRELFTPTFICSRIVGWAAHAMEQAEHNRLIRPDAVYIGPLPD</sequence>
<dbReference type="OrthoDB" id="9800864at2"/>
<evidence type="ECO:0000256" key="7">
    <source>
        <dbReference type="RuleBase" id="RU003406"/>
    </source>
</evidence>
<proteinExistence type="inferred from homology"/>
<dbReference type="InterPro" id="IPR019810">
    <property type="entry name" value="Citrate_synthase_AS"/>
</dbReference>